<dbReference type="Proteomes" id="UP000004736">
    <property type="component" value="Unassembled WGS sequence"/>
</dbReference>
<dbReference type="RefSeq" id="WP_007069771.1">
    <property type="nucleotide sequence ID" value="NZ_GG698602.1"/>
</dbReference>
<reference evidence="2" key="1">
    <citation type="submission" date="2009-09" db="EMBL/GenBank/DDBJ databases">
        <authorList>
            <person name="Weinstock G."/>
            <person name="Sodergren E."/>
            <person name="Clifton S."/>
            <person name="Fulton L."/>
            <person name="Fulton B."/>
            <person name="Courtney L."/>
            <person name="Fronick C."/>
            <person name="Harrison M."/>
            <person name="Strong C."/>
            <person name="Farmer C."/>
            <person name="Delahaunty K."/>
            <person name="Markovic C."/>
            <person name="Hall O."/>
            <person name="Minx P."/>
            <person name="Tomlinson C."/>
            <person name="Mitreva M."/>
            <person name="Nelson J."/>
            <person name="Hou S."/>
            <person name="Wollam A."/>
            <person name="Pepin K.H."/>
            <person name="Johnson M."/>
            <person name="Bhonagiri V."/>
            <person name="Nash W.E."/>
            <person name="Warren W."/>
            <person name="Chinwalla A."/>
            <person name="Mardis E.R."/>
            <person name="Wilson R.K."/>
        </authorList>
    </citation>
    <scope>NUCLEOTIDE SEQUENCE [LARGE SCALE GENOMIC DNA]</scope>
    <source>
        <strain evidence="2">DSM 15470</strain>
    </source>
</reference>
<evidence type="ECO:0000313" key="3">
    <source>
        <dbReference type="Proteomes" id="UP000004736"/>
    </source>
</evidence>
<keyword evidence="3" id="KW-1185">Reference proteome</keyword>
<evidence type="ECO:0000313" key="2">
    <source>
        <dbReference type="EMBL" id="EEW96838.1"/>
    </source>
</evidence>
<evidence type="ECO:0000256" key="1">
    <source>
        <dbReference type="SAM" id="Phobius"/>
    </source>
</evidence>
<dbReference type="HOGENOM" id="CLU_3355840_0_0_9"/>
<keyword evidence="1" id="KW-0472">Membrane</keyword>
<keyword evidence="1" id="KW-0812">Transmembrane</keyword>
<sequence>MFTERMMKMGRLIARELDNMKWGFYSCLLFIGISSPAFHQFYKK</sequence>
<dbReference type="STRING" id="592028.GCWU000321_00806"/>
<proteinExistence type="predicted"/>
<dbReference type="EMBL" id="ACIM02000001">
    <property type="protein sequence ID" value="EEW96838.1"/>
    <property type="molecule type" value="Genomic_DNA"/>
</dbReference>
<comment type="caution">
    <text evidence="2">The sequence shown here is derived from an EMBL/GenBank/DDBJ whole genome shotgun (WGS) entry which is preliminary data.</text>
</comment>
<dbReference type="GeneID" id="79513907"/>
<keyword evidence="1" id="KW-1133">Transmembrane helix</keyword>
<name>C9LMQ2_9FIRM</name>
<accession>C9LMQ2</accession>
<organism evidence="2 3">
    <name type="scientific">Dialister invisus DSM 15470</name>
    <dbReference type="NCBI Taxonomy" id="592028"/>
    <lineage>
        <taxon>Bacteria</taxon>
        <taxon>Bacillati</taxon>
        <taxon>Bacillota</taxon>
        <taxon>Negativicutes</taxon>
        <taxon>Veillonellales</taxon>
        <taxon>Veillonellaceae</taxon>
        <taxon>Dialister</taxon>
    </lineage>
</organism>
<protein>
    <submittedName>
        <fullName evidence="2">Uncharacterized protein</fullName>
    </submittedName>
</protein>
<gene>
    <name evidence="2" type="ORF">GCWU000321_00806</name>
</gene>
<dbReference type="AlphaFoldDB" id="C9LMQ2"/>
<feature type="transmembrane region" description="Helical" evidence="1">
    <location>
        <begin position="21"/>
        <end position="42"/>
    </location>
</feature>